<gene>
    <name evidence="2" type="ORF">GCM10007964_07990</name>
</gene>
<accession>A0A917QTU4</accession>
<dbReference type="EMBL" id="BMNT01000003">
    <property type="protein sequence ID" value="GGK67344.1"/>
    <property type="molecule type" value="Genomic_DNA"/>
</dbReference>
<keyword evidence="3" id="KW-1185">Reference proteome</keyword>
<evidence type="ECO:0000313" key="2">
    <source>
        <dbReference type="EMBL" id="GGK67344.1"/>
    </source>
</evidence>
<comment type="caution">
    <text evidence="2">The sequence shown here is derived from an EMBL/GenBank/DDBJ whole genome shotgun (WGS) entry which is preliminary data.</text>
</comment>
<evidence type="ECO:0000313" key="3">
    <source>
        <dbReference type="Proteomes" id="UP000645217"/>
    </source>
</evidence>
<name>A0A917QTU4_9ACTN</name>
<dbReference type="RefSeq" id="WP_189161536.1">
    <property type="nucleotide sequence ID" value="NZ_BMNT01000003.1"/>
</dbReference>
<feature type="region of interest" description="Disordered" evidence="1">
    <location>
        <begin position="35"/>
        <end position="98"/>
    </location>
</feature>
<reference evidence="2" key="1">
    <citation type="journal article" date="2014" name="Int. J. Syst. Evol. Microbiol.">
        <title>Complete genome sequence of Corynebacterium casei LMG S-19264T (=DSM 44701T), isolated from a smear-ripened cheese.</title>
        <authorList>
            <consortium name="US DOE Joint Genome Institute (JGI-PGF)"/>
            <person name="Walter F."/>
            <person name="Albersmeier A."/>
            <person name="Kalinowski J."/>
            <person name="Ruckert C."/>
        </authorList>
    </citation>
    <scope>NUCLEOTIDE SEQUENCE</scope>
    <source>
        <strain evidence="2">JCM 13064</strain>
    </source>
</reference>
<proteinExistence type="predicted"/>
<feature type="compositionally biased region" description="Low complexity" evidence="1">
    <location>
        <begin position="71"/>
        <end position="81"/>
    </location>
</feature>
<dbReference type="AlphaFoldDB" id="A0A917QTU4"/>
<dbReference type="Proteomes" id="UP000645217">
    <property type="component" value="Unassembled WGS sequence"/>
</dbReference>
<protein>
    <submittedName>
        <fullName evidence="2">Uncharacterized protein</fullName>
    </submittedName>
</protein>
<evidence type="ECO:0000256" key="1">
    <source>
        <dbReference type="SAM" id="MobiDB-lite"/>
    </source>
</evidence>
<organism evidence="2 3">
    <name type="scientific">Sphaerisporangium melleum</name>
    <dbReference type="NCBI Taxonomy" id="321316"/>
    <lineage>
        <taxon>Bacteria</taxon>
        <taxon>Bacillati</taxon>
        <taxon>Actinomycetota</taxon>
        <taxon>Actinomycetes</taxon>
        <taxon>Streptosporangiales</taxon>
        <taxon>Streptosporangiaceae</taxon>
        <taxon>Sphaerisporangium</taxon>
    </lineage>
</organism>
<sequence>MRQGRNVIGSRGSRGAVRFGGGVVLATALTLAASGTGPAGAVTGTPGPGAGEPGPAVVHRPGDPKPDATKKPGVAKKPGAASPSKTKAGAKKVPADTALPPTGVRTGLDVFTPILFNQTVGPNIGLHAWVIAHHGNVSQTAPKISCVNVADGTFCRDPAGLPTTWPKGLNTTGGVLPAVSNLATTQAPAFVLHPVDTSHVFYPAVTTSAVGVFPDGSVGANCFDMSVQQGCGYTPLASLTNNAGESNVNGLTGFALVGNNIYGTTTSGLELCMNILTFVPCNGQPYTTGFQPNNDVAGLGPADYLGATTTINGRVYVSSNPSANSTVQHPPVLNCFDPVVNAPCEGWTSQADGGANASRILAIFAQRDEADNEVGVCTVTGLKSNASPVVTCHDFTGAVVATPAGLQGIFPSGGYGSVVFAPANAVVAGQRRLYFPFYTEDRTYLGDTLCYNWATTSACAGFPNPSPHPTVNNGRTTDYGYAYNASVGCLIGAGDKSYVFAVNPQSGATTC</sequence>
<feature type="compositionally biased region" description="Low complexity" evidence="1">
    <location>
        <begin position="35"/>
        <end position="45"/>
    </location>
</feature>
<reference evidence="2" key="2">
    <citation type="submission" date="2020-09" db="EMBL/GenBank/DDBJ databases">
        <authorList>
            <person name="Sun Q."/>
            <person name="Ohkuma M."/>
        </authorList>
    </citation>
    <scope>NUCLEOTIDE SEQUENCE</scope>
    <source>
        <strain evidence="2">JCM 13064</strain>
    </source>
</reference>
<feature type="compositionally biased region" description="Basic and acidic residues" evidence="1">
    <location>
        <begin position="60"/>
        <end position="70"/>
    </location>
</feature>